<evidence type="ECO:0000259" key="7">
    <source>
        <dbReference type="PROSITE" id="PS50110"/>
    </source>
</evidence>
<dbReference type="PANTHER" id="PTHR43214:SF41">
    <property type="entry name" value="NITRATE_NITRITE RESPONSE REGULATOR PROTEIN NARP"/>
    <property type="match status" value="1"/>
</dbReference>
<dbReference type="SMART" id="SM00448">
    <property type="entry name" value="REC"/>
    <property type="match status" value="1"/>
</dbReference>
<sequence length="213" mass="24579">MEKRFLIADDHTIIRKGMTVLLRDNFQNCTCVEANNGCVVIKQLKEQTFDLIILEMNMADVDTLSLIDWINTNNPDARILIFSMHASAHYGIQLYRKGIRGFLNKSCSDDEIVQAINLILSNRIYIPQDLQDVMSDMLRGKKKTENNFELLSDREFSVSQLLAQGKNYEEIARILCIEVSTVRTFKTRIFKKLSVNTTFEFLSLANAHYNIFL</sequence>
<dbReference type="PROSITE" id="PS50043">
    <property type="entry name" value="HTH_LUXR_2"/>
    <property type="match status" value="1"/>
</dbReference>
<evidence type="ECO:0000256" key="2">
    <source>
        <dbReference type="ARBA" id="ARBA00023015"/>
    </source>
</evidence>
<dbReference type="InterPro" id="IPR016032">
    <property type="entry name" value="Sig_transdc_resp-reg_C-effctor"/>
</dbReference>
<keyword evidence="9" id="KW-1185">Reference proteome</keyword>
<comment type="caution">
    <text evidence="8">The sequence shown here is derived from an EMBL/GenBank/DDBJ whole genome shotgun (WGS) entry which is preliminary data.</text>
</comment>
<dbReference type="SUPFAM" id="SSF46894">
    <property type="entry name" value="C-terminal effector domain of the bipartite response regulators"/>
    <property type="match status" value="1"/>
</dbReference>
<dbReference type="PROSITE" id="PS50110">
    <property type="entry name" value="RESPONSE_REGULATORY"/>
    <property type="match status" value="1"/>
</dbReference>
<dbReference type="CDD" id="cd06170">
    <property type="entry name" value="LuxR_C_like"/>
    <property type="match status" value="1"/>
</dbReference>
<dbReference type="GO" id="GO:0006355">
    <property type="term" value="P:regulation of DNA-templated transcription"/>
    <property type="evidence" value="ECO:0007669"/>
    <property type="project" value="InterPro"/>
</dbReference>
<dbReference type="PROSITE" id="PS00622">
    <property type="entry name" value="HTH_LUXR_1"/>
    <property type="match status" value="1"/>
</dbReference>
<dbReference type="Gene3D" id="3.40.50.2300">
    <property type="match status" value="1"/>
</dbReference>
<dbReference type="AlphaFoldDB" id="A0A2W2ATF4"/>
<keyword evidence="2" id="KW-0805">Transcription regulation</keyword>
<dbReference type="InterPro" id="IPR036388">
    <property type="entry name" value="WH-like_DNA-bd_sf"/>
</dbReference>
<name>A0A2W2ATF4_9BACT</name>
<feature type="domain" description="HTH luxR-type" evidence="6">
    <location>
        <begin position="144"/>
        <end position="209"/>
    </location>
</feature>
<feature type="domain" description="Response regulatory" evidence="7">
    <location>
        <begin position="4"/>
        <end position="120"/>
    </location>
</feature>
<dbReference type="InterPro" id="IPR000792">
    <property type="entry name" value="Tscrpt_reg_LuxR_C"/>
</dbReference>
<dbReference type="GO" id="GO:0000160">
    <property type="term" value="P:phosphorelay signal transduction system"/>
    <property type="evidence" value="ECO:0007669"/>
    <property type="project" value="InterPro"/>
</dbReference>
<dbReference type="Proteomes" id="UP000248745">
    <property type="component" value="Unassembled WGS sequence"/>
</dbReference>
<dbReference type="CDD" id="cd17535">
    <property type="entry name" value="REC_NarL-like"/>
    <property type="match status" value="1"/>
</dbReference>
<dbReference type="InterPro" id="IPR001789">
    <property type="entry name" value="Sig_transdc_resp-reg_receiver"/>
</dbReference>
<comment type="caution">
    <text evidence="5">Lacks conserved residue(s) required for the propagation of feature annotation.</text>
</comment>
<dbReference type="OrthoDB" id="1013073at2"/>
<evidence type="ECO:0008006" key="10">
    <source>
        <dbReference type="Google" id="ProtNLM"/>
    </source>
</evidence>
<dbReference type="EMBL" id="QKTW01000027">
    <property type="protein sequence ID" value="PZF70988.1"/>
    <property type="molecule type" value="Genomic_DNA"/>
</dbReference>
<dbReference type="Pfam" id="PF00072">
    <property type="entry name" value="Response_reg"/>
    <property type="match status" value="1"/>
</dbReference>
<keyword evidence="1" id="KW-0597">Phosphoprotein</keyword>
<dbReference type="InterPro" id="IPR058245">
    <property type="entry name" value="NreC/VraR/RcsB-like_REC"/>
</dbReference>
<protein>
    <recommendedName>
        <fullName evidence="10">DNA-binding response regulator</fullName>
    </recommendedName>
</protein>
<dbReference type="Gene3D" id="1.10.10.10">
    <property type="entry name" value="Winged helix-like DNA-binding domain superfamily/Winged helix DNA-binding domain"/>
    <property type="match status" value="1"/>
</dbReference>
<evidence type="ECO:0000256" key="1">
    <source>
        <dbReference type="ARBA" id="ARBA00022553"/>
    </source>
</evidence>
<organism evidence="8 9">
    <name type="scientific">Taibaiella soli</name>
    <dbReference type="NCBI Taxonomy" id="1649169"/>
    <lineage>
        <taxon>Bacteria</taxon>
        <taxon>Pseudomonadati</taxon>
        <taxon>Bacteroidota</taxon>
        <taxon>Chitinophagia</taxon>
        <taxon>Chitinophagales</taxon>
        <taxon>Chitinophagaceae</taxon>
        <taxon>Taibaiella</taxon>
    </lineage>
</organism>
<keyword evidence="3" id="KW-0238">DNA-binding</keyword>
<evidence type="ECO:0000313" key="9">
    <source>
        <dbReference type="Proteomes" id="UP000248745"/>
    </source>
</evidence>
<dbReference type="Pfam" id="PF00196">
    <property type="entry name" value="GerE"/>
    <property type="match status" value="1"/>
</dbReference>
<evidence type="ECO:0000256" key="5">
    <source>
        <dbReference type="PROSITE-ProRule" id="PRU00169"/>
    </source>
</evidence>
<proteinExistence type="predicted"/>
<evidence type="ECO:0000259" key="6">
    <source>
        <dbReference type="PROSITE" id="PS50043"/>
    </source>
</evidence>
<gene>
    <name evidence="8" type="ORF">DN068_19980</name>
</gene>
<dbReference type="InterPro" id="IPR039420">
    <property type="entry name" value="WalR-like"/>
</dbReference>
<dbReference type="PRINTS" id="PR00038">
    <property type="entry name" value="HTHLUXR"/>
</dbReference>
<keyword evidence="4" id="KW-0804">Transcription</keyword>
<dbReference type="SUPFAM" id="SSF52172">
    <property type="entry name" value="CheY-like"/>
    <property type="match status" value="1"/>
</dbReference>
<dbReference type="GO" id="GO:0003677">
    <property type="term" value="F:DNA binding"/>
    <property type="evidence" value="ECO:0007669"/>
    <property type="project" value="UniProtKB-KW"/>
</dbReference>
<evidence type="ECO:0000256" key="4">
    <source>
        <dbReference type="ARBA" id="ARBA00023163"/>
    </source>
</evidence>
<dbReference type="InterPro" id="IPR011006">
    <property type="entry name" value="CheY-like_superfamily"/>
</dbReference>
<evidence type="ECO:0000256" key="3">
    <source>
        <dbReference type="ARBA" id="ARBA00023125"/>
    </source>
</evidence>
<evidence type="ECO:0000313" key="8">
    <source>
        <dbReference type="EMBL" id="PZF70988.1"/>
    </source>
</evidence>
<reference evidence="8 9" key="1">
    <citation type="submission" date="2018-06" db="EMBL/GenBank/DDBJ databases">
        <title>Mucibacter soli gen. nov., sp. nov., a new member of the family Chitinophagaceae producing mucin.</title>
        <authorList>
            <person name="Kim M.-K."/>
            <person name="Park S."/>
            <person name="Kim T.-S."/>
            <person name="Joung Y."/>
            <person name="Han J.-H."/>
            <person name="Kim S.B."/>
        </authorList>
    </citation>
    <scope>NUCLEOTIDE SEQUENCE [LARGE SCALE GENOMIC DNA]</scope>
    <source>
        <strain evidence="8 9">R1-15</strain>
    </source>
</reference>
<dbReference type="RefSeq" id="WP_111000722.1">
    <property type="nucleotide sequence ID" value="NZ_QKTW01000027.1"/>
</dbReference>
<accession>A0A2W2ATF4</accession>
<dbReference type="PANTHER" id="PTHR43214">
    <property type="entry name" value="TWO-COMPONENT RESPONSE REGULATOR"/>
    <property type="match status" value="1"/>
</dbReference>
<dbReference type="SMART" id="SM00421">
    <property type="entry name" value="HTH_LUXR"/>
    <property type="match status" value="1"/>
</dbReference>